<dbReference type="Pfam" id="PF00089">
    <property type="entry name" value="Trypsin"/>
    <property type="match status" value="1"/>
</dbReference>
<dbReference type="Gene3D" id="2.40.10.10">
    <property type="entry name" value="Trypsin-like serine proteases"/>
    <property type="match status" value="1"/>
</dbReference>
<dbReference type="PROSITE" id="PS00134">
    <property type="entry name" value="TRYPSIN_HIS"/>
    <property type="match status" value="1"/>
</dbReference>
<dbReference type="InterPro" id="IPR001254">
    <property type="entry name" value="Trypsin_dom"/>
</dbReference>
<dbReference type="SUPFAM" id="SSF50494">
    <property type="entry name" value="Trypsin-like serine proteases"/>
    <property type="match status" value="1"/>
</dbReference>
<sequence length="192" mass="21356">MQHHLPAVVCAMLFVAICHAFEIERGFPTACGIAAVEREYKEKAKRRKVRGTRGGLPWHVGLWSDRIGSFPYCGGTLISPSLVVTAAHCIEDVIGCRNTPFEGLIDMTITTYLPLYVLVGAHDYLSEDLSRKLRRVQFAVLHPSYIAHSIGNGYDIAILKLQDNIIPGTFSTELLCNDKIMAHPAYICSYFT</sequence>
<dbReference type="GO" id="GO:0006508">
    <property type="term" value="P:proteolysis"/>
    <property type="evidence" value="ECO:0007669"/>
    <property type="project" value="UniProtKB-KW"/>
</dbReference>
<reference evidence="5" key="1">
    <citation type="submission" date="2016-01" db="EMBL/GenBank/DDBJ databases">
        <title>Reference transcriptome for the parasite Schistocephalus solidus: insights into the molecular evolution of parasitism.</title>
        <authorList>
            <person name="Hebert F.O."/>
            <person name="Grambauer S."/>
            <person name="Barber I."/>
            <person name="Landry C.R."/>
            <person name="Aubin-Horth N."/>
        </authorList>
    </citation>
    <scope>NUCLEOTIDE SEQUENCE</scope>
</reference>
<dbReference type="EMBL" id="GEEE01024255">
    <property type="protein sequence ID" value="JAP38970.1"/>
    <property type="molecule type" value="Transcribed_RNA"/>
</dbReference>
<feature type="chain" id="PRO_5007050601" evidence="3">
    <location>
        <begin position="21"/>
        <end position="192"/>
    </location>
</feature>
<dbReference type="PROSITE" id="PS50240">
    <property type="entry name" value="TRYPSIN_DOM"/>
    <property type="match status" value="1"/>
</dbReference>
<keyword evidence="5" id="KW-0645">Protease</keyword>
<comment type="similarity">
    <text evidence="2">Belongs to the peptidase S1 family. CLIP subfamily.</text>
</comment>
<evidence type="ECO:0000256" key="1">
    <source>
        <dbReference type="ARBA" id="ARBA00023157"/>
    </source>
</evidence>
<evidence type="ECO:0000259" key="4">
    <source>
        <dbReference type="PROSITE" id="PS50240"/>
    </source>
</evidence>
<protein>
    <submittedName>
        <fullName evidence="5">Venom serine protease</fullName>
    </submittedName>
</protein>
<dbReference type="PANTHER" id="PTHR24256">
    <property type="entry name" value="TRYPTASE-RELATED"/>
    <property type="match status" value="1"/>
</dbReference>
<keyword evidence="5" id="KW-0378">Hydrolase</keyword>
<dbReference type="GO" id="GO:0004252">
    <property type="term" value="F:serine-type endopeptidase activity"/>
    <property type="evidence" value="ECO:0007669"/>
    <property type="project" value="InterPro"/>
</dbReference>
<evidence type="ECO:0000313" key="5">
    <source>
        <dbReference type="EMBL" id="JAP38970.1"/>
    </source>
</evidence>
<dbReference type="PRINTS" id="PR00722">
    <property type="entry name" value="CHYMOTRYPSIN"/>
</dbReference>
<evidence type="ECO:0000256" key="3">
    <source>
        <dbReference type="SAM" id="SignalP"/>
    </source>
</evidence>
<dbReference type="InterPro" id="IPR009003">
    <property type="entry name" value="Peptidase_S1_PA"/>
</dbReference>
<dbReference type="InterPro" id="IPR001314">
    <property type="entry name" value="Peptidase_S1A"/>
</dbReference>
<proteinExistence type="inferred from homology"/>
<name>A0A0X3NI17_SCHSO</name>
<feature type="domain" description="Peptidase S1" evidence="4">
    <location>
        <begin position="48"/>
        <end position="192"/>
    </location>
</feature>
<feature type="signal peptide" evidence="3">
    <location>
        <begin position="1"/>
        <end position="20"/>
    </location>
</feature>
<dbReference type="InterPro" id="IPR018114">
    <property type="entry name" value="TRYPSIN_HIS"/>
</dbReference>
<dbReference type="InterPro" id="IPR051487">
    <property type="entry name" value="Ser/Thr_Proteases_Immune/Dev"/>
</dbReference>
<gene>
    <name evidence="5" type="primary">SP4</name>
    <name evidence="5" type="ORF">TR120375</name>
</gene>
<keyword evidence="3" id="KW-0732">Signal</keyword>
<dbReference type="InterPro" id="IPR043504">
    <property type="entry name" value="Peptidase_S1_PA_chymotrypsin"/>
</dbReference>
<organism evidence="5">
    <name type="scientific">Schistocephalus solidus</name>
    <name type="common">Tapeworm</name>
    <dbReference type="NCBI Taxonomy" id="70667"/>
    <lineage>
        <taxon>Eukaryota</taxon>
        <taxon>Metazoa</taxon>
        <taxon>Spiralia</taxon>
        <taxon>Lophotrochozoa</taxon>
        <taxon>Platyhelminthes</taxon>
        <taxon>Cestoda</taxon>
        <taxon>Eucestoda</taxon>
        <taxon>Diphyllobothriidea</taxon>
        <taxon>Diphyllobothriidae</taxon>
        <taxon>Schistocephalus</taxon>
    </lineage>
</organism>
<keyword evidence="1" id="KW-1015">Disulfide bond</keyword>
<accession>A0A0X3NI17</accession>
<evidence type="ECO:0000256" key="2">
    <source>
        <dbReference type="ARBA" id="ARBA00024195"/>
    </source>
</evidence>
<dbReference type="AlphaFoldDB" id="A0A0X3NI17"/>